<gene>
    <name evidence="2" type="ORF">FJQ54_10565</name>
</gene>
<accession>A0A501XII4</accession>
<dbReference type="EMBL" id="VFSU01000026">
    <property type="protein sequence ID" value="TPE60451.1"/>
    <property type="molecule type" value="Genomic_DNA"/>
</dbReference>
<keyword evidence="1" id="KW-1133">Transmembrane helix</keyword>
<evidence type="ECO:0000313" key="3">
    <source>
        <dbReference type="Proteomes" id="UP000319897"/>
    </source>
</evidence>
<keyword evidence="1" id="KW-0472">Membrane</keyword>
<feature type="transmembrane region" description="Helical" evidence="1">
    <location>
        <begin position="55"/>
        <end position="79"/>
    </location>
</feature>
<feature type="transmembrane region" description="Helical" evidence="1">
    <location>
        <begin position="21"/>
        <end position="43"/>
    </location>
</feature>
<evidence type="ECO:0000313" key="2">
    <source>
        <dbReference type="EMBL" id="TPE60451.1"/>
    </source>
</evidence>
<name>A0A501XII4_9SPHN</name>
<protein>
    <submittedName>
        <fullName evidence="2">Uncharacterized protein</fullName>
    </submittedName>
</protein>
<dbReference type="Proteomes" id="UP000319897">
    <property type="component" value="Unassembled WGS sequence"/>
</dbReference>
<organism evidence="2 3">
    <name type="scientific">Sandaracinobacter neustonicus</name>
    <dbReference type="NCBI Taxonomy" id="1715348"/>
    <lineage>
        <taxon>Bacteria</taxon>
        <taxon>Pseudomonadati</taxon>
        <taxon>Pseudomonadota</taxon>
        <taxon>Alphaproteobacteria</taxon>
        <taxon>Sphingomonadales</taxon>
        <taxon>Sphingosinicellaceae</taxon>
        <taxon>Sandaracinobacter</taxon>
    </lineage>
</organism>
<keyword evidence="3" id="KW-1185">Reference proteome</keyword>
<dbReference type="RefSeq" id="WP_140928387.1">
    <property type="nucleotide sequence ID" value="NZ_VFSU01000026.1"/>
</dbReference>
<proteinExistence type="predicted"/>
<dbReference type="AlphaFoldDB" id="A0A501XII4"/>
<evidence type="ECO:0000256" key="1">
    <source>
        <dbReference type="SAM" id="Phobius"/>
    </source>
</evidence>
<dbReference type="OrthoDB" id="7391705at2"/>
<keyword evidence="1" id="KW-0812">Transmembrane</keyword>
<sequence length="94" mass="9907">MNPGPQIPRNREQRLAQARIRFARLMKAAAAASLLVTALAFIVFRLTGTPTPLPFIGAVIFAIIGSLMLTAALMGLAFFSSASGADEDANNSDT</sequence>
<comment type="caution">
    <text evidence="2">The sequence shown here is derived from an EMBL/GenBank/DDBJ whole genome shotgun (WGS) entry which is preliminary data.</text>
</comment>
<reference evidence="2 3" key="1">
    <citation type="submission" date="2019-06" db="EMBL/GenBank/DDBJ databases">
        <authorList>
            <person name="Lee I."/>
            <person name="Jang G.I."/>
            <person name="Hwang C.Y."/>
        </authorList>
    </citation>
    <scope>NUCLEOTIDE SEQUENCE [LARGE SCALE GENOMIC DNA]</scope>
    <source>
        <strain evidence="2 3">PAMC 28131</strain>
    </source>
</reference>